<accession>A0ABS8PF69</accession>
<dbReference type="Gene3D" id="3.10.450.50">
    <property type="match status" value="1"/>
</dbReference>
<keyword evidence="3" id="KW-1185">Reference proteome</keyword>
<feature type="domain" description="SnoaL-like" evidence="1">
    <location>
        <begin position="8"/>
        <end position="99"/>
    </location>
</feature>
<evidence type="ECO:0000259" key="1">
    <source>
        <dbReference type="Pfam" id="PF12680"/>
    </source>
</evidence>
<reference evidence="2 3" key="1">
    <citation type="submission" date="2021-11" db="EMBL/GenBank/DDBJ databases">
        <title>Draft genome sequence of Actinomycetospora sp. SF1 isolated from the rhizosphere soil.</title>
        <authorList>
            <person name="Duangmal K."/>
            <person name="Chantavorakit T."/>
        </authorList>
    </citation>
    <scope>NUCLEOTIDE SEQUENCE [LARGE SCALE GENOMIC DNA]</scope>
    <source>
        <strain evidence="2 3">TBRC 5722</strain>
    </source>
</reference>
<comment type="caution">
    <text evidence="2">The sequence shown here is derived from an EMBL/GenBank/DDBJ whole genome shotgun (WGS) entry which is preliminary data.</text>
</comment>
<evidence type="ECO:0000313" key="2">
    <source>
        <dbReference type="EMBL" id="MCD2196905.1"/>
    </source>
</evidence>
<dbReference type="InterPro" id="IPR037401">
    <property type="entry name" value="SnoaL-like"/>
</dbReference>
<dbReference type="RefSeq" id="WP_230738800.1">
    <property type="nucleotide sequence ID" value="NZ_JAJNDB010000007.1"/>
</dbReference>
<dbReference type="Pfam" id="PF12680">
    <property type="entry name" value="SnoaL_2"/>
    <property type="match status" value="1"/>
</dbReference>
<organism evidence="2 3">
    <name type="scientific">Actinomycetospora endophytica</name>
    <dbReference type="NCBI Taxonomy" id="2291215"/>
    <lineage>
        <taxon>Bacteria</taxon>
        <taxon>Bacillati</taxon>
        <taxon>Actinomycetota</taxon>
        <taxon>Actinomycetes</taxon>
        <taxon>Pseudonocardiales</taxon>
        <taxon>Pseudonocardiaceae</taxon>
        <taxon>Actinomycetospora</taxon>
    </lineage>
</organism>
<protein>
    <submittedName>
        <fullName evidence="2">Nuclear transport factor 2 family protein</fullName>
    </submittedName>
</protein>
<dbReference type="Proteomes" id="UP001199469">
    <property type="component" value="Unassembled WGS sequence"/>
</dbReference>
<dbReference type="EMBL" id="JAJNDB010000007">
    <property type="protein sequence ID" value="MCD2196905.1"/>
    <property type="molecule type" value="Genomic_DNA"/>
</dbReference>
<evidence type="ECO:0000313" key="3">
    <source>
        <dbReference type="Proteomes" id="UP001199469"/>
    </source>
</evidence>
<proteinExistence type="predicted"/>
<gene>
    <name evidence="2" type="ORF">LQ327_26390</name>
</gene>
<sequence length="108" mass="11860">MTESETLVQRYFLLAAAPDLAAYHAQFADDAIVEDEGHLHRGIDAIRAWRTSVPPVTYEVRGVDPIAGDGRRAVVEIAGDFPGSPVDLAFGFTFRGDRIEYLTIRPTA</sequence>
<dbReference type="InterPro" id="IPR032710">
    <property type="entry name" value="NTF2-like_dom_sf"/>
</dbReference>
<dbReference type="SUPFAM" id="SSF54427">
    <property type="entry name" value="NTF2-like"/>
    <property type="match status" value="1"/>
</dbReference>
<name>A0ABS8PF69_9PSEU</name>